<dbReference type="BioCyc" id="MetaCyc:MONOMER-19769"/>
<dbReference type="EMBL" id="KP185121">
    <property type="protein sequence ID" value="AKO69614.1"/>
    <property type="molecule type" value="Genomic_DNA"/>
</dbReference>
<evidence type="ECO:0000313" key="3">
    <source>
        <dbReference type="EMBL" id="AKO69614.1"/>
    </source>
</evidence>
<proteinExistence type="predicted"/>
<dbReference type="PANTHER" id="PTHR42880:SF1">
    <property type="entry name" value="ISOPROPYLMALATE_HOMOCITRATE_CITRAMALATE SYNTHASE FAMILY PROTEIN"/>
    <property type="match status" value="1"/>
</dbReference>
<protein>
    <submittedName>
        <fullName evidence="3">Pms</fullName>
    </submittedName>
</protein>
<dbReference type="RefSeq" id="WP_051731876.1">
    <property type="nucleotide sequence ID" value="NZ_JNWZ01000012.1"/>
</dbReference>
<feature type="domain" description="Pyruvate carboxyltransferase" evidence="2">
    <location>
        <begin position="39"/>
        <end position="313"/>
    </location>
</feature>
<accession>A0A0M3WP31</accession>
<dbReference type="GO" id="GO:0016740">
    <property type="term" value="F:transferase activity"/>
    <property type="evidence" value="ECO:0007669"/>
    <property type="project" value="UniProtKB-KW"/>
</dbReference>
<dbReference type="OrthoDB" id="9803573at2"/>
<gene>
    <name evidence="3" type="primary">pms</name>
</gene>
<dbReference type="PANTHER" id="PTHR42880">
    <property type="entry name" value="HOMOCITRATE SYNTHASE"/>
    <property type="match status" value="1"/>
</dbReference>
<dbReference type="InterPro" id="IPR000891">
    <property type="entry name" value="PYR_CT"/>
</dbReference>
<evidence type="ECO:0000256" key="1">
    <source>
        <dbReference type="ARBA" id="ARBA00022679"/>
    </source>
</evidence>
<keyword evidence="1" id="KW-0808">Transferase</keyword>
<dbReference type="Pfam" id="PF00682">
    <property type="entry name" value="HMGL-like"/>
    <property type="match status" value="1"/>
</dbReference>
<reference evidence="3" key="1">
    <citation type="journal article" date="2015" name="J. Antibiot.">
        <title>Conserved biosynthetic pathways for phosalacine, bialaphos and newly discovered phosphonic acid natural products.</title>
        <authorList>
            <person name="Blodgett J.A.V."/>
            <person name="Zhang J.K."/>
            <person name="Yu X."/>
            <person name="Metcalf W.W."/>
        </authorList>
    </citation>
    <scope>NUCLEOTIDE SEQUENCE</scope>
    <source>
        <strain evidence="3">NRRL B-16230</strain>
    </source>
</reference>
<dbReference type="PROSITE" id="PS50991">
    <property type="entry name" value="PYR_CT"/>
    <property type="match status" value="1"/>
</dbReference>
<evidence type="ECO:0000259" key="2">
    <source>
        <dbReference type="PROSITE" id="PS50991"/>
    </source>
</evidence>
<dbReference type="SUPFAM" id="SSF51569">
    <property type="entry name" value="Aldolase"/>
    <property type="match status" value="1"/>
</dbReference>
<name>A0A0M3WP31_9ACTN</name>
<organism evidence="3">
    <name type="scientific">Kitasatospora phosalacinea</name>
    <dbReference type="NCBI Taxonomy" id="2065"/>
    <lineage>
        <taxon>Bacteria</taxon>
        <taxon>Bacillati</taxon>
        <taxon>Actinomycetota</taxon>
        <taxon>Actinomycetes</taxon>
        <taxon>Kitasatosporales</taxon>
        <taxon>Streptomycetaceae</taxon>
        <taxon>Kitasatospora</taxon>
    </lineage>
</organism>
<dbReference type="Gene3D" id="3.20.20.70">
    <property type="entry name" value="Aldolase class I"/>
    <property type="match status" value="1"/>
</dbReference>
<sequence>MTEPRAEQPEYFPEAFPRDAFPRYVWAEGDRPAELPHEVWLSETTHRDGQQGGLPLNAERSCRIYDILCEVTGGSGAIRHAEFFPYRDSDRKALLYALDRHRDGAPVEPTTWIRARREDVELIQKLGVTETGLLSSSSDYHTFHKFGDGGREGAAAMYLEAVRVALDHGIRPRVHLEDTTRSDPAFVQRLVEDVLRLADRYPAELAPRFRICDTLGIGLPFTDVAAPRSVPRWIRLLRGLGLAPHQIELHPHNDTWMVVANCVAAIREGCGVISGCTLGTGERTGNAPLEAVLVHLLGMGYWPDGGVDLTAVNKLVELYDEIGVGPSPKYPIFGRDAYVTRAGIHADGLNKFWWMYAPFNAPLLTGRELDVALTKDSGQAGLLFVLNKRLGLALEKNDPRLAPVQAWLDGQWEAGRVSAVDWSELEPLVALALSAAPNGA</sequence>
<dbReference type="AlphaFoldDB" id="A0A0M3WP31"/>
<dbReference type="InterPro" id="IPR013785">
    <property type="entry name" value="Aldolase_TIM"/>
</dbReference>